<organism evidence="2 3">
    <name type="scientific">Apatococcus lobatus</name>
    <dbReference type="NCBI Taxonomy" id="904363"/>
    <lineage>
        <taxon>Eukaryota</taxon>
        <taxon>Viridiplantae</taxon>
        <taxon>Chlorophyta</taxon>
        <taxon>core chlorophytes</taxon>
        <taxon>Trebouxiophyceae</taxon>
        <taxon>Chlorellales</taxon>
        <taxon>Chlorellaceae</taxon>
        <taxon>Apatococcus</taxon>
    </lineage>
</organism>
<feature type="compositionally biased region" description="Low complexity" evidence="1">
    <location>
        <begin position="1014"/>
        <end position="1031"/>
    </location>
</feature>
<feature type="compositionally biased region" description="Low complexity" evidence="1">
    <location>
        <begin position="1351"/>
        <end position="1361"/>
    </location>
</feature>
<feature type="compositionally biased region" description="Low complexity" evidence="1">
    <location>
        <begin position="2162"/>
        <end position="2175"/>
    </location>
</feature>
<feature type="compositionally biased region" description="Polar residues" evidence="1">
    <location>
        <begin position="1298"/>
        <end position="1314"/>
    </location>
</feature>
<feature type="region of interest" description="Disordered" evidence="1">
    <location>
        <begin position="1629"/>
        <end position="2175"/>
    </location>
</feature>
<feature type="region of interest" description="Disordered" evidence="1">
    <location>
        <begin position="504"/>
        <end position="612"/>
    </location>
</feature>
<feature type="compositionally biased region" description="Basic and acidic residues" evidence="1">
    <location>
        <begin position="53"/>
        <end position="63"/>
    </location>
</feature>
<feature type="compositionally biased region" description="Polar residues" evidence="1">
    <location>
        <begin position="162"/>
        <end position="183"/>
    </location>
</feature>
<accession>A0AAW1S5V8</accession>
<feature type="compositionally biased region" description="Polar residues" evidence="1">
    <location>
        <begin position="94"/>
        <end position="107"/>
    </location>
</feature>
<feature type="compositionally biased region" description="Low complexity" evidence="1">
    <location>
        <begin position="1413"/>
        <end position="1424"/>
    </location>
</feature>
<feature type="compositionally biased region" description="Polar residues" evidence="1">
    <location>
        <begin position="1699"/>
        <end position="1710"/>
    </location>
</feature>
<feature type="compositionally biased region" description="Polar residues" evidence="1">
    <location>
        <begin position="966"/>
        <end position="977"/>
    </location>
</feature>
<feature type="compositionally biased region" description="Low complexity" evidence="1">
    <location>
        <begin position="1958"/>
        <end position="1979"/>
    </location>
</feature>
<feature type="compositionally biased region" description="Low complexity" evidence="1">
    <location>
        <begin position="1330"/>
        <end position="1343"/>
    </location>
</feature>
<feature type="region of interest" description="Disordered" evidence="1">
    <location>
        <begin position="1382"/>
        <end position="1507"/>
    </location>
</feature>
<feature type="compositionally biased region" description="Low complexity" evidence="1">
    <location>
        <begin position="2023"/>
        <end position="2065"/>
    </location>
</feature>
<gene>
    <name evidence="2" type="ORF">WJX74_000805</name>
</gene>
<protein>
    <submittedName>
        <fullName evidence="2">Uncharacterized protein</fullName>
    </submittedName>
</protein>
<feature type="compositionally biased region" description="Polar residues" evidence="1">
    <location>
        <begin position="1101"/>
        <end position="1114"/>
    </location>
</feature>
<feature type="region of interest" description="Disordered" evidence="1">
    <location>
        <begin position="966"/>
        <end position="985"/>
    </location>
</feature>
<feature type="compositionally biased region" description="Pro residues" evidence="1">
    <location>
        <begin position="1947"/>
        <end position="1957"/>
    </location>
</feature>
<dbReference type="Proteomes" id="UP001438707">
    <property type="component" value="Unassembled WGS sequence"/>
</dbReference>
<feature type="region of interest" description="Disordered" evidence="1">
    <location>
        <begin position="1294"/>
        <end position="1368"/>
    </location>
</feature>
<feature type="compositionally biased region" description="Polar residues" evidence="1">
    <location>
        <begin position="2080"/>
        <end position="2114"/>
    </location>
</feature>
<feature type="compositionally biased region" description="Polar residues" evidence="1">
    <location>
        <begin position="556"/>
        <end position="587"/>
    </location>
</feature>
<feature type="region of interest" description="Disordered" evidence="1">
    <location>
        <begin position="1003"/>
        <end position="1089"/>
    </location>
</feature>
<feature type="region of interest" description="Disordered" evidence="1">
    <location>
        <begin position="658"/>
        <end position="694"/>
    </location>
</feature>
<feature type="compositionally biased region" description="Polar residues" evidence="1">
    <location>
        <begin position="1680"/>
        <end position="1689"/>
    </location>
</feature>
<feature type="compositionally biased region" description="Polar residues" evidence="1">
    <location>
        <begin position="1640"/>
        <end position="1649"/>
    </location>
</feature>
<feature type="compositionally biased region" description="Polar residues" evidence="1">
    <location>
        <begin position="508"/>
        <end position="539"/>
    </location>
</feature>
<feature type="compositionally biased region" description="Polar residues" evidence="1">
    <location>
        <begin position="30"/>
        <end position="44"/>
    </location>
</feature>
<feature type="compositionally biased region" description="Polar residues" evidence="1">
    <location>
        <begin position="1134"/>
        <end position="1149"/>
    </location>
</feature>
<name>A0AAW1S5V8_9CHLO</name>
<comment type="caution">
    <text evidence="2">The sequence shown here is derived from an EMBL/GenBank/DDBJ whole genome shotgun (WGS) entry which is preliminary data.</text>
</comment>
<feature type="compositionally biased region" description="Low complexity" evidence="1">
    <location>
        <begin position="1463"/>
        <end position="1478"/>
    </location>
</feature>
<feature type="compositionally biased region" description="Polar residues" evidence="1">
    <location>
        <begin position="120"/>
        <end position="129"/>
    </location>
</feature>
<reference evidence="2 3" key="1">
    <citation type="journal article" date="2024" name="Nat. Commun.">
        <title>Phylogenomics reveals the evolutionary origins of lichenization in chlorophyte algae.</title>
        <authorList>
            <person name="Puginier C."/>
            <person name="Libourel C."/>
            <person name="Otte J."/>
            <person name="Skaloud P."/>
            <person name="Haon M."/>
            <person name="Grisel S."/>
            <person name="Petersen M."/>
            <person name="Berrin J.G."/>
            <person name="Delaux P.M."/>
            <person name="Dal Grande F."/>
            <person name="Keller J."/>
        </authorList>
    </citation>
    <scope>NUCLEOTIDE SEQUENCE [LARGE SCALE GENOMIC DNA]</scope>
    <source>
        <strain evidence="2 3">SAG 2145</strain>
    </source>
</reference>
<feature type="compositionally biased region" description="Polar residues" evidence="1">
    <location>
        <begin position="1779"/>
        <end position="1793"/>
    </location>
</feature>
<evidence type="ECO:0000256" key="1">
    <source>
        <dbReference type="SAM" id="MobiDB-lite"/>
    </source>
</evidence>
<feature type="compositionally biased region" description="Polar residues" evidence="1">
    <location>
        <begin position="1383"/>
        <end position="1401"/>
    </location>
</feature>
<keyword evidence="3" id="KW-1185">Reference proteome</keyword>
<feature type="compositionally biased region" description="Low complexity" evidence="1">
    <location>
        <begin position="1925"/>
        <end position="1946"/>
    </location>
</feature>
<feature type="region of interest" description="Disordered" evidence="1">
    <location>
        <begin position="1101"/>
        <end position="1172"/>
    </location>
</feature>
<feature type="compositionally biased region" description="Low complexity" evidence="1">
    <location>
        <begin position="108"/>
        <end position="118"/>
    </location>
</feature>
<evidence type="ECO:0000313" key="2">
    <source>
        <dbReference type="EMBL" id="KAK9841149.1"/>
    </source>
</evidence>
<proteinExistence type="predicted"/>
<feature type="region of interest" description="Disordered" evidence="1">
    <location>
        <begin position="391"/>
        <end position="420"/>
    </location>
</feature>
<feature type="compositionally biased region" description="Polar residues" evidence="1">
    <location>
        <begin position="1048"/>
        <end position="1075"/>
    </location>
</feature>
<evidence type="ECO:0000313" key="3">
    <source>
        <dbReference type="Proteomes" id="UP001438707"/>
    </source>
</evidence>
<feature type="compositionally biased region" description="Polar residues" evidence="1">
    <location>
        <begin position="1719"/>
        <end position="1728"/>
    </location>
</feature>
<feature type="compositionally biased region" description="Polar residues" evidence="1">
    <location>
        <begin position="1452"/>
        <end position="1462"/>
    </location>
</feature>
<feature type="region of interest" description="Disordered" evidence="1">
    <location>
        <begin position="1"/>
        <end position="183"/>
    </location>
</feature>
<dbReference type="EMBL" id="JALJOS010000003">
    <property type="protein sequence ID" value="KAK9841149.1"/>
    <property type="molecule type" value="Genomic_DNA"/>
</dbReference>
<feature type="compositionally biased region" description="Low complexity" evidence="1">
    <location>
        <begin position="673"/>
        <end position="686"/>
    </location>
</feature>
<sequence length="2175" mass="221644">MLAESGPPETAAPQQQQLRGASNLLQQQQTDAGTQSQISQSTAQPAKPSLKTKGSDLAREILSMKRRGQSGSATANGKPSGRKGPRFARLPFVSNPNVTGNSNTSQPAGSAAGTGASSMPEIQQANTGLPSRVAPDAGPGILSSNPSDVSALHPGPIEGSSAGLNSMSPAVTSQSIDSTSVEGTTLVTTTTTTRLDPQTDALDSVPLATERISRPKRPYAWTFSVPPARGPIPLAATLQRPYTFIDVESIEVRLSAGQARTRRAPGNLPQVGAGRYTHLDPARPLTQRYKFIDPQADEIRSTNKTIVVSNQDLLYPSLYDIDRFKPGYLLERVRPDVPLPGGPAPGHVVEPETYGVRHPYGADRTPVPLDADGALMGPQGNAGIALNDIGRPIPGAHPGSQESRTGAPVPAPHVGSAAGPTQALGMASRRAVPDVVPGIQGPGDFSRPLMSPIGGPTPGIMTEADQPWSEHADIAELDRRAAAIMSSYPQIEDTTPEILMEGNLAGPSRSTAVGPTTPARTMQRPTEGVSQPTPSSDSYMENPMYDEALHEEEDISSSTLKLPQRDNLLTSPQRRASPNETMPTDATRQLPGQALASGSHPQPIPEDRAVEGGFPTEADAVPTQKASMAEEANVPIILLEPGVEQEMDALQSRRQDGFTTQIGGPRWVEEPASGYSSTVGSTSTHTQVGYDQMPPPTQVMGLNQSGLMPTNYENDLRGYTSALQGPYLPAAAHVSGISPGPAAPPSAPMEMLPGTPTVEERLAELRRKEEMKRQVLLQQHQQLQQPAATSQQPLPASQAIVSTGPHIPSPVPQVGTRQTLSSVPSTTGTVAPVGIPTQVGTPQVVGAVGSLTTHEVGAPQPGRLGDSAPAPLPMTGSAISPPLTTTETAIPPAPLATSQEQVFQSQGPFAVEQSLALPQVSSPILQDPQEPMYQVGQRFEGPIEGAAQLDPTADVDLKMMLQRSRQLSSALPEQDNATAAAPITPQEEVINPVELRLMMQRSRELTTPSPPLPTASAAAAPQQAALPTLQSGVAAPGVGNQPLHLQGLMQQGPTPGSIQTTTPTSEVGTLSNASTGPVEVEGEAEQPQDMSSMFAASRVLSTGGSFPDEQTQVETQEEPSDLSSMFQRSRKLSNETPTQSQAVQQSTLQEPAYAQPSRIPGPPLPQEAAGPQLRSEVPRFGSFEPSPDATPELLPAAAFSQQTIIPGPLEAHPAPAAQPIMQTQPAVQQTAVRQAPQATAISQPTGKWASPMANPMGTHVPATLSARPQTPVVQTAPAPVTHHTEPTNVWAAAAAEETSPSKASPSTGVSSVASPGTPPQLLDAERPAISSSQVPSSQPSFQSTNGGLGAGQSTTGGTAVGPADVASKPTLGERAGRLLTLGAQPSHQSAVPQTGPTSGTKIGNLMLLGAAGSQNTSTRSSASSLPPPQPSDSPVVGGPKKSGFGTGLRNLLSGSSRKSTSNQAASAGAPAAPQIASQTSPGLSSTGLPAAGGVATQGPVQSTGTGLAHPVVGQLHAGRIGEADAAPLPMGGGTTGGPIIQSTAAPIPQLPTQAAPLTQTRSGPHEPTRLRAPVAKEPLTDLPPGEPIAPYKPATVTTQNFVEPSGGLPDLGVIPSASGVQSSFVNTSVATPPAPMGGLTAQSGLTSAPTPGPIDDQRMAPSSAGVQSSMPTPAPVGGLTAQSGLTSAPTPGPIDQGIAPSSTSVQSGMTTPAPAGGLTAQSGLTSAPTPGAIDQGVPQALSVPLEQQRNTPPAANPPAMPSTAGVSSGPKPGWFPLGGSTTTAQETSIQKSMASPAVTPAAPTTGTATTPAVGSTPTPAPTTAAGPLGTGANFAAGPSTAAGPSAGAGPSSSSSGAGPSSSTTVQTPAVASGLVGQPTPGPISLPRLSTVSLRAEEAKGNNPFKRMSGIFNRRSKKDKSKKDVGSSSVTSSPVKPVPKIMSAPTPAVVPTPAPKPLAPMQTSPTPTPAASSITPPAVSEPGQKAPAPVQAAPLSSQNQAMSEPGPVASPSIQLASEPLTDVPRSSQGGSQVQSGQLQPQQQQQIAPAPLSLPPQSAQSPFSAAPVGMPSSMVAGRIPDNSPQAQGFVSGNGGLSQVSFQPSIRSGGIDSSTESLPGGRVPMGRHGSDASFATSPEGAFHTPKGSFDGSLDEFHQGQQLGAQQTFPQQQVAQLHS</sequence>
<feature type="compositionally biased region" description="Low complexity" evidence="1">
    <location>
        <begin position="1794"/>
        <end position="1864"/>
    </location>
</feature>